<proteinExistence type="predicted"/>
<gene>
    <name evidence="1" type="ORF">C5167_021727</name>
</gene>
<dbReference type="EMBL" id="CM010719">
    <property type="protein sequence ID" value="RZC59967.1"/>
    <property type="molecule type" value="Genomic_DNA"/>
</dbReference>
<evidence type="ECO:0000313" key="1">
    <source>
        <dbReference type="EMBL" id="RZC59967.1"/>
    </source>
</evidence>
<sequence length="61" mass="6895">MTSIKKDPFLKPILEDQGSAWYLVSSDPHGIWCCLNPMVLTRGIWCRMNTTEREVVSIGAV</sequence>
<protein>
    <submittedName>
        <fullName evidence="1">Uncharacterized protein</fullName>
    </submittedName>
</protein>
<dbReference type="Gramene" id="RZC59967">
    <property type="protein sequence ID" value="RZC59967"/>
    <property type="gene ID" value="C5167_021727"/>
</dbReference>
<evidence type="ECO:0000313" key="2">
    <source>
        <dbReference type="Proteomes" id="UP000316621"/>
    </source>
</evidence>
<accession>A0A4Y7JGT4</accession>
<organism evidence="1 2">
    <name type="scientific">Papaver somniferum</name>
    <name type="common">Opium poppy</name>
    <dbReference type="NCBI Taxonomy" id="3469"/>
    <lineage>
        <taxon>Eukaryota</taxon>
        <taxon>Viridiplantae</taxon>
        <taxon>Streptophyta</taxon>
        <taxon>Embryophyta</taxon>
        <taxon>Tracheophyta</taxon>
        <taxon>Spermatophyta</taxon>
        <taxon>Magnoliopsida</taxon>
        <taxon>Ranunculales</taxon>
        <taxon>Papaveraceae</taxon>
        <taxon>Papaveroideae</taxon>
        <taxon>Papaver</taxon>
    </lineage>
</organism>
<dbReference type="Proteomes" id="UP000316621">
    <property type="component" value="Chromosome 5"/>
</dbReference>
<name>A0A4Y7JGT4_PAPSO</name>
<dbReference type="AlphaFoldDB" id="A0A4Y7JGT4"/>
<keyword evidence="2" id="KW-1185">Reference proteome</keyword>
<reference evidence="1 2" key="1">
    <citation type="journal article" date="2018" name="Science">
        <title>The opium poppy genome and morphinan production.</title>
        <authorList>
            <person name="Guo L."/>
            <person name="Winzer T."/>
            <person name="Yang X."/>
            <person name="Li Y."/>
            <person name="Ning Z."/>
            <person name="He Z."/>
            <person name="Teodor R."/>
            <person name="Lu Y."/>
            <person name="Bowser T.A."/>
            <person name="Graham I.A."/>
            <person name="Ye K."/>
        </authorList>
    </citation>
    <scope>NUCLEOTIDE SEQUENCE [LARGE SCALE GENOMIC DNA]</scope>
    <source>
        <strain evidence="2">cv. HN1</strain>
        <tissue evidence="1">Leaves</tissue>
    </source>
</reference>